<evidence type="ECO:0000313" key="2">
    <source>
        <dbReference type="EMBL" id="KAH3663981.1"/>
    </source>
</evidence>
<name>A0A9P8T3N1_9ASCO</name>
<protein>
    <submittedName>
        <fullName evidence="2">Uncharacterized protein</fullName>
    </submittedName>
</protein>
<reference evidence="2" key="2">
    <citation type="submission" date="2021-01" db="EMBL/GenBank/DDBJ databases">
        <authorList>
            <person name="Schikora-Tamarit M.A."/>
        </authorList>
    </citation>
    <scope>NUCLEOTIDE SEQUENCE</scope>
    <source>
        <strain evidence="2">CBS6075</strain>
    </source>
</reference>
<evidence type="ECO:0000256" key="1">
    <source>
        <dbReference type="SAM" id="MobiDB-lite"/>
    </source>
</evidence>
<proteinExistence type="predicted"/>
<sequence length="95" mass="9978">MNNTDRFLDTLGRLTTGTSLSVSDSFSLSVPKVNTSPSSDSLSSSSSSLMLKSMSGFTDDEMKSLYGWLPVRVNSEAPSVSVSDSSSSVSEKTGP</sequence>
<keyword evidence="3" id="KW-1185">Reference proteome</keyword>
<feature type="region of interest" description="Disordered" evidence="1">
    <location>
        <begin position="76"/>
        <end position="95"/>
    </location>
</feature>
<dbReference type="RefSeq" id="XP_046060261.1">
    <property type="nucleotide sequence ID" value="XM_046205800.1"/>
</dbReference>
<dbReference type="EMBL" id="JAEUBE010000352">
    <property type="protein sequence ID" value="KAH3663981.1"/>
    <property type="molecule type" value="Genomic_DNA"/>
</dbReference>
<comment type="caution">
    <text evidence="2">The sequence shown here is derived from an EMBL/GenBank/DDBJ whole genome shotgun (WGS) entry which is preliminary data.</text>
</comment>
<evidence type="ECO:0000313" key="3">
    <source>
        <dbReference type="Proteomes" id="UP000769157"/>
    </source>
</evidence>
<dbReference type="AlphaFoldDB" id="A0A9P8T3N1"/>
<organism evidence="2 3">
    <name type="scientific">Ogataea philodendri</name>
    <dbReference type="NCBI Taxonomy" id="1378263"/>
    <lineage>
        <taxon>Eukaryota</taxon>
        <taxon>Fungi</taxon>
        <taxon>Dikarya</taxon>
        <taxon>Ascomycota</taxon>
        <taxon>Saccharomycotina</taxon>
        <taxon>Pichiomycetes</taxon>
        <taxon>Pichiales</taxon>
        <taxon>Pichiaceae</taxon>
        <taxon>Ogataea</taxon>
    </lineage>
</organism>
<reference evidence="2" key="1">
    <citation type="journal article" date="2021" name="Open Biol.">
        <title>Shared evolutionary footprints suggest mitochondrial oxidative damage underlies multiple complex I losses in fungi.</title>
        <authorList>
            <person name="Schikora-Tamarit M.A."/>
            <person name="Marcet-Houben M."/>
            <person name="Nosek J."/>
            <person name="Gabaldon T."/>
        </authorList>
    </citation>
    <scope>NUCLEOTIDE SEQUENCE</scope>
    <source>
        <strain evidence="2">CBS6075</strain>
    </source>
</reference>
<accession>A0A9P8T3N1</accession>
<dbReference type="Proteomes" id="UP000769157">
    <property type="component" value="Unassembled WGS sequence"/>
</dbReference>
<feature type="compositionally biased region" description="Low complexity" evidence="1">
    <location>
        <begin position="79"/>
        <end position="95"/>
    </location>
</feature>
<dbReference type="GeneID" id="70236660"/>
<gene>
    <name evidence="2" type="ORF">OGAPHI_004695</name>
</gene>